<dbReference type="OrthoDB" id="2741028at2759"/>
<feature type="signal peptide" evidence="1">
    <location>
        <begin position="1"/>
        <end position="18"/>
    </location>
</feature>
<evidence type="ECO:0008006" key="4">
    <source>
        <dbReference type="Google" id="ProtNLM"/>
    </source>
</evidence>
<dbReference type="Proteomes" id="UP000184267">
    <property type="component" value="Unassembled WGS sequence"/>
</dbReference>
<proteinExistence type="predicted"/>
<feature type="chain" id="PRO_5013245351" description="Fungal N-terminal domain-containing protein" evidence="1">
    <location>
        <begin position="19"/>
        <end position="192"/>
    </location>
</feature>
<accession>A0A1M2VP46</accession>
<gene>
    <name evidence="2" type="ORF">TRAPUB_14161</name>
</gene>
<dbReference type="OMA" id="ERIIECW"/>
<dbReference type="AlphaFoldDB" id="A0A1M2VP46"/>
<evidence type="ECO:0000256" key="1">
    <source>
        <dbReference type="SAM" id="SignalP"/>
    </source>
</evidence>
<keyword evidence="1" id="KW-0732">Signal</keyword>
<dbReference type="EMBL" id="MNAD01000924">
    <property type="protein sequence ID" value="OJT09379.1"/>
    <property type="molecule type" value="Genomic_DNA"/>
</dbReference>
<organism evidence="2 3">
    <name type="scientific">Trametes pubescens</name>
    <name type="common">White-rot fungus</name>
    <dbReference type="NCBI Taxonomy" id="154538"/>
    <lineage>
        <taxon>Eukaryota</taxon>
        <taxon>Fungi</taxon>
        <taxon>Dikarya</taxon>
        <taxon>Basidiomycota</taxon>
        <taxon>Agaricomycotina</taxon>
        <taxon>Agaricomycetes</taxon>
        <taxon>Polyporales</taxon>
        <taxon>Polyporaceae</taxon>
        <taxon>Trametes</taxon>
    </lineage>
</organism>
<comment type="caution">
    <text evidence="2">The sequence shown here is derived from an EMBL/GenBank/DDBJ whole genome shotgun (WGS) entry which is preliminary data.</text>
</comment>
<reference evidence="2 3" key="1">
    <citation type="submission" date="2016-10" db="EMBL/GenBank/DDBJ databases">
        <title>Genome sequence of the basidiomycete white-rot fungus Trametes pubescens.</title>
        <authorList>
            <person name="Makela M.R."/>
            <person name="Granchi Z."/>
            <person name="Peng M."/>
            <person name="De Vries R.P."/>
            <person name="Grigoriev I."/>
            <person name="Riley R."/>
            <person name="Hilden K."/>
        </authorList>
    </citation>
    <scope>NUCLEOTIDE SEQUENCE [LARGE SCALE GENOMIC DNA]</scope>
    <source>
        <strain evidence="2 3">FBCC735</strain>
    </source>
</reference>
<protein>
    <recommendedName>
        <fullName evidence="4">Fungal N-terminal domain-containing protein</fullName>
    </recommendedName>
</protein>
<keyword evidence="3" id="KW-1185">Reference proteome</keyword>
<evidence type="ECO:0000313" key="3">
    <source>
        <dbReference type="Proteomes" id="UP000184267"/>
    </source>
</evidence>
<evidence type="ECO:0000313" key="2">
    <source>
        <dbReference type="EMBL" id="OJT09379.1"/>
    </source>
</evidence>
<sequence>MASPVMIALSSLLAPLAARTVAGALVSKQSDNLQSIERIIECWRAILGSLTDQQKANLEQQKPGALGNMYQILNDMNNRLALMEHELESSSTQTLLWQRVWPRTELSGERLVNATGETLAATLKAFPNLDLVSAVLAADAAIAILNAVAWRPFDSSIRRAPAHSRNFKGRAAFIFLSPWIVQCSSVRANPAS</sequence>
<name>A0A1M2VP46_TRAPU</name>